<dbReference type="Pfam" id="PF01494">
    <property type="entry name" value="FAD_binding_3"/>
    <property type="match status" value="1"/>
</dbReference>
<comment type="caution">
    <text evidence="2">The sequence shown here is derived from an EMBL/GenBank/DDBJ whole genome shotgun (WGS) entry which is preliminary data.</text>
</comment>
<gene>
    <name evidence="2" type="ORF">AKO1_009558</name>
</gene>
<dbReference type="EMBL" id="JAOPGA020001688">
    <property type="protein sequence ID" value="KAL0490478.1"/>
    <property type="molecule type" value="Genomic_DNA"/>
</dbReference>
<organism evidence="2 3">
    <name type="scientific">Acrasis kona</name>
    <dbReference type="NCBI Taxonomy" id="1008807"/>
    <lineage>
        <taxon>Eukaryota</taxon>
        <taxon>Discoba</taxon>
        <taxon>Heterolobosea</taxon>
        <taxon>Tetramitia</taxon>
        <taxon>Eutetramitia</taxon>
        <taxon>Acrasidae</taxon>
        <taxon>Acrasis</taxon>
    </lineage>
</organism>
<dbReference type="Proteomes" id="UP001431209">
    <property type="component" value="Unassembled WGS sequence"/>
</dbReference>
<dbReference type="GO" id="GO:0071949">
    <property type="term" value="F:FAD binding"/>
    <property type="evidence" value="ECO:0007669"/>
    <property type="project" value="InterPro"/>
</dbReference>
<dbReference type="InterPro" id="IPR051704">
    <property type="entry name" value="FAD_aromatic-hydroxylase"/>
</dbReference>
<dbReference type="SUPFAM" id="SSF51905">
    <property type="entry name" value="FAD/NAD(P)-binding domain"/>
    <property type="match status" value="1"/>
</dbReference>
<protein>
    <recommendedName>
        <fullName evidence="1">FAD-binding domain-containing protein</fullName>
    </recommendedName>
</protein>
<dbReference type="Gene3D" id="3.30.9.10">
    <property type="entry name" value="D-Amino Acid Oxidase, subunit A, domain 2"/>
    <property type="match status" value="1"/>
</dbReference>
<dbReference type="PANTHER" id="PTHR46865:SF2">
    <property type="entry name" value="MONOOXYGENASE"/>
    <property type="match status" value="1"/>
</dbReference>
<accession>A0AAW2ZNE0</accession>
<dbReference type="InterPro" id="IPR036188">
    <property type="entry name" value="FAD/NAD-bd_sf"/>
</dbReference>
<dbReference type="Gene3D" id="3.50.50.60">
    <property type="entry name" value="FAD/NAD(P)-binding domain"/>
    <property type="match status" value="1"/>
</dbReference>
<dbReference type="PRINTS" id="PR00420">
    <property type="entry name" value="RNGMNOXGNASE"/>
</dbReference>
<reference evidence="2 3" key="1">
    <citation type="submission" date="2024-03" db="EMBL/GenBank/DDBJ databases">
        <title>The Acrasis kona genome and developmental transcriptomes reveal deep origins of eukaryotic multicellular pathways.</title>
        <authorList>
            <person name="Sheikh S."/>
            <person name="Fu C.-J."/>
            <person name="Brown M.W."/>
            <person name="Baldauf S.L."/>
        </authorList>
    </citation>
    <scope>NUCLEOTIDE SEQUENCE [LARGE SCALE GENOMIC DNA]</scope>
    <source>
        <strain evidence="2 3">ATCC MYA-3509</strain>
    </source>
</reference>
<evidence type="ECO:0000259" key="1">
    <source>
        <dbReference type="Pfam" id="PF01494"/>
    </source>
</evidence>
<dbReference type="InterPro" id="IPR002938">
    <property type="entry name" value="FAD-bd"/>
</dbReference>
<evidence type="ECO:0000313" key="2">
    <source>
        <dbReference type="EMBL" id="KAL0490478.1"/>
    </source>
</evidence>
<evidence type="ECO:0000313" key="3">
    <source>
        <dbReference type="Proteomes" id="UP001431209"/>
    </source>
</evidence>
<proteinExistence type="predicted"/>
<name>A0AAW2ZNE0_9EUKA</name>
<dbReference type="AlphaFoldDB" id="A0AAW2ZNE0"/>
<sequence>MNNQKILISGAGAAGQCLAYWLSRYGFRPTVCERSPAPRIGGFAIDLRGAALTVAERMEIINECMDNRVHMQTIARLDQYGDVVWKTDGNFGAGEVASRDIEILRDDLTAILQKAIHKDVEYIFNDTISTVEQTEQGVDVLFKSGIKRQFDLVIGADGLHSNVRKLVFGPESQFARPLGMYIGIFTIRNFLKMDREWHMSYLPNKIINIMQYGHDKHTRAMLIFKSDPIPYNRRNVSEQKAILKGQFRDDNYWVISKILDALDEANDLYFDEVTQIHMDNWSLGRVALIGDAASATTLFGGQGTSSAVVAAYVLAGELKEAKGDYKTAFERYGEVFKGYASKNQELALLSNHEFAIPTTWEEVEKMNTELRGLTEEAKQNEPDSTSAGDFIQNAANAINLKDYTQ</sequence>
<keyword evidence="3" id="KW-1185">Reference proteome</keyword>
<dbReference type="PANTHER" id="PTHR46865">
    <property type="entry name" value="OXIDOREDUCTASE-RELATED"/>
    <property type="match status" value="1"/>
</dbReference>
<feature type="domain" description="FAD-binding" evidence="1">
    <location>
        <begin position="5"/>
        <end position="320"/>
    </location>
</feature>